<dbReference type="EMBL" id="CP154795">
    <property type="protein sequence ID" value="XAN08674.1"/>
    <property type="molecule type" value="Genomic_DNA"/>
</dbReference>
<evidence type="ECO:0000313" key="3">
    <source>
        <dbReference type="Proteomes" id="UP001442841"/>
    </source>
</evidence>
<reference evidence="2 3" key="1">
    <citation type="submission" date="2024-04" db="EMBL/GenBank/DDBJ databases">
        <title>Isolation of an actinomycete strain from pig manure.</title>
        <authorList>
            <person name="Gong T."/>
            <person name="Yu Z."/>
            <person name="An M."/>
            <person name="Wei C."/>
            <person name="Yang W."/>
            <person name="Liu L."/>
        </authorList>
    </citation>
    <scope>NUCLEOTIDE SEQUENCE [LARGE SCALE GENOMIC DNA]</scope>
    <source>
        <strain evidence="2 3">ZF39</strain>
    </source>
</reference>
<evidence type="ECO:0000313" key="2">
    <source>
        <dbReference type="EMBL" id="XAN08674.1"/>
    </source>
</evidence>
<gene>
    <name evidence="2" type="ORF">AADG42_15630</name>
</gene>
<dbReference type="RefSeq" id="WP_425310102.1">
    <property type="nucleotide sequence ID" value="NZ_CP154795.1"/>
</dbReference>
<organism evidence="2 3">
    <name type="scientific">Ammonicoccus fulvus</name>
    <dbReference type="NCBI Taxonomy" id="3138240"/>
    <lineage>
        <taxon>Bacteria</taxon>
        <taxon>Bacillati</taxon>
        <taxon>Actinomycetota</taxon>
        <taxon>Actinomycetes</taxon>
        <taxon>Propionibacteriales</taxon>
        <taxon>Propionibacteriaceae</taxon>
        <taxon>Ammonicoccus</taxon>
    </lineage>
</organism>
<proteinExistence type="predicted"/>
<name>A0ABZ3FVC0_9ACTN</name>
<feature type="domain" description="ATP-grasp" evidence="1">
    <location>
        <begin position="30"/>
        <end position="134"/>
    </location>
</feature>
<keyword evidence="3" id="KW-1185">Reference proteome</keyword>
<dbReference type="InterPro" id="IPR041261">
    <property type="entry name" value="R2K_2"/>
</dbReference>
<dbReference type="Pfam" id="PF18299">
    <property type="entry name" value="R2K_2"/>
    <property type="match status" value="1"/>
</dbReference>
<evidence type="ECO:0000259" key="1">
    <source>
        <dbReference type="Pfam" id="PF18299"/>
    </source>
</evidence>
<accession>A0ABZ3FVC0</accession>
<dbReference type="Proteomes" id="UP001442841">
    <property type="component" value="Chromosome"/>
</dbReference>
<protein>
    <submittedName>
        <fullName evidence="2">ATP-grasp domain-containing protein</fullName>
    </submittedName>
</protein>
<sequence>MRDDLVADDFRFTTVAEVVAHGPPAAFGDRVFVRPDSPLKPFSGRVLERGCITFSALDHGFYYDDENLAIVVTPVVDVGREWRFVVASGRVVAGSEYAAVGRVAVTPVGPRSPAWAYAQRLAPALEPEPVFVLDVVKPLRDCGFSRSTRSAAPISMPVTGRPSLRRSKPW</sequence>